<dbReference type="Proteomes" id="UP001598114">
    <property type="component" value="Unassembled WGS sequence"/>
</dbReference>
<evidence type="ECO:0000313" key="1">
    <source>
        <dbReference type="EMBL" id="MFD3276288.1"/>
    </source>
</evidence>
<evidence type="ECO:0000313" key="2">
    <source>
        <dbReference type="Proteomes" id="UP001598114"/>
    </source>
</evidence>
<comment type="caution">
    <text evidence="1">The sequence shown here is derived from an EMBL/GenBank/DDBJ whole genome shotgun (WGS) entry which is preliminary data.</text>
</comment>
<proteinExistence type="predicted"/>
<protein>
    <submittedName>
        <fullName evidence="1">Uncharacterized protein</fullName>
    </submittedName>
</protein>
<name>A0ABW6D5E7_9BACT</name>
<accession>A0ABW6D5E7</accession>
<organism evidence="1 2">
    <name type="scientific">Aquirufa echingensis</name>
    <dbReference type="NCBI Taxonomy" id="3096516"/>
    <lineage>
        <taxon>Bacteria</taxon>
        <taxon>Pseudomonadati</taxon>
        <taxon>Bacteroidota</taxon>
        <taxon>Cytophagia</taxon>
        <taxon>Cytophagales</taxon>
        <taxon>Flectobacillaceae</taxon>
        <taxon>Aquirufa</taxon>
    </lineage>
</organism>
<dbReference type="EMBL" id="JBBKYA010000004">
    <property type="protein sequence ID" value="MFD3276288.1"/>
    <property type="molecule type" value="Genomic_DNA"/>
</dbReference>
<keyword evidence="2" id="KW-1185">Reference proteome</keyword>
<dbReference type="RefSeq" id="WP_377976738.1">
    <property type="nucleotide sequence ID" value="NZ_JBBKYA010000004.1"/>
</dbReference>
<sequence>MLKGIIIYFLLVICLLSKDGINFCIDSYRDAKALVCQVDISLEDTLEEEDVTEDLWHFASSGLENLPEFSVISGNNKIVASPEASFLNVLLEQVSPPPRMA</sequence>
<reference evidence="1 2" key="1">
    <citation type="submission" date="2024-03" db="EMBL/GenBank/DDBJ databases">
        <title>Aquirufa genome sequencing.</title>
        <authorList>
            <person name="Pitt A."/>
            <person name="Hahn M.W."/>
        </authorList>
    </citation>
    <scope>NUCLEOTIDE SEQUENCE [LARGE SCALE GENOMIC DNA]</scope>
    <source>
        <strain evidence="1 2">PLAD-142S6K</strain>
    </source>
</reference>
<gene>
    <name evidence="1" type="ORF">SKC38_08640</name>
</gene>